<dbReference type="NCBIfam" id="NF045942">
    <property type="entry name" value="PolPhglucPhase"/>
    <property type="match status" value="1"/>
</dbReference>
<evidence type="ECO:0000313" key="2">
    <source>
        <dbReference type="EMBL" id="MUN54657.1"/>
    </source>
</evidence>
<proteinExistence type="inferred from homology"/>
<dbReference type="AlphaFoldDB" id="A0A7K1LHI7"/>
<sequence>MPHSSPDRPEVAVQQDLSAGHELPQPKPHELAIGVDIGGTGIKGGVVDLRNGSLVGERYRIDTPSPATPDNVLPVVRDIVEELQSRETVPVAESAIGVDFPAIVKNGVTWSAANVDESWIGAELRNLAEEHLGRTVYAVNDADAAGLAEGIYGQGRDNDGLIMVITLGTGIGSAIVHNGVLVPNSELGHLEIDGYDAESRASVRAREREDLSWKEYGARLHTYFSRVEALFSPDLFVIGGGVSKKPEKFMPYLEDIRTPMVPAALRNNAGIVGAALWAAGQPGEREHHDQDLRG</sequence>
<gene>
    <name evidence="2" type="ORF">GMA10_05430</name>
</gene>
<keyword evidence="3" id="KW-1185">Reference proteome</keyword>
<dbReference type="Proteomes" id="UP000462152">
    <property type="component" value="Unassembled WGS sequence"/>
</dbReference>
<dbReference type="InterPro" id="IPR043129">
    <property type="entry name" value="ATPase_NBD"/>
</dbReference>
<dbReference type="InterPro" id="IPR000600">
    <property type="entry name" value="ROK"/>
</dbReference>
<evidence type="ECO:0000313" key="3">
    <source>
        <dbReference type="Proteomes" id="UP000462152"/>
    </source>
</evidence>
<name>A0A7K1LHI7_9MICC</name>
<reference evidence="2 3" key="1">
    <citation type="submission" date="2019-12" db="EMBL/GenBank/DDBJ databases">
        <authorList>
            <person name="Li J."/>
            <person name="Shi Y."/>
            <person name="Xu G."/>
            <person name="Xiao D."/>
            <person name="Ran X."/>
        </authorList>
    </citation>
    <scope>NUCLEOTIDE SEQUENCE [LARGE SCALE GENOMIC DNA]</scope>
    <source>
        <strain evidence="2 3">JCM 15915</strain>
    </source>
</reference>
<dbReference type="SUPFAM" id="SSF53067">
    <property type="entry name" value="Actin-like ATPase domain"/>
    <property type="match status" value="1"/>
</dbReference>
<dbReference type="Gene3D" id="3.30.420.40">
    <property type="match status" value="2"/>
</dbReference>
<comment type="caution">
    <text evidence="2">The sequence shown here is derived from an EMBL/GenBank/DDBJ whole genome shotgun (WGS) entry which is preliminary data.</text>
</comment>
<dbReference type="PANTHER" id="PTHR18964:SF146">
    <property type="entry name" value="POLYPHOSPHATE GLUCOKINASE"/>
    <property type="match status" value="1"/>
</dbReference>
<dbReference type="OrthoDB" id="849313at2"/>
<comment type="similarity">
    <text evidence="1">Belongs to the ROK (NagC/XylR) family.</text>
</comment>
<dbReference type="PANTHER" id="PTHR18964">
    <property type="entry name" value="ROK (REPRESSOR, ORF, KINASE) FAMILY"/>
    <property type="match status" value="1"/>
</dbReference>
<dbReference type="CDD" id="cd24058">
    <property type="entry name" value="ASKHA_NBD_ROK_PPGK"/>
    <property type="match status" value="1"/>
</dbReference>
<protein>
    <submittedName>
        <fullName evidence="2">ROK family protein</fullName>
    </submittedName>
</protein>
<evidence type="ECO:0000256" key="1">
    <source>
        <dbReference type="ARBA" id="ARBA00006479"/>
    </source>
</evidence>
<organism evidence="2 3">
    <name type="scientific">Rothia koreensis</name>
    <dbReference type="NCBI Taxonomy" id="592378"/>
    <lineage>
        <taxon>Bacteria</taxon>
        <taxon>Bacillati</taxon>
        <taxon>Actinomycetota</taxon>
        <taxon>Actinomycetes</taxon>
        <taxon>Micrococcales</taxon>
        <taxon>Micrococcaceae</taxon>
        <taxon>Rothia</taxon>
    </lineage>
</organism>
<dbReference type="RefSeq" id="WP_129315318.1">
    <property type="nucleotide sequence ID" value="NZ_CP197643.1"/>
</dbReference>
<dbReference type="Pfam" id="PF00480">
    <property type="entry name" value="ROK"/>
    <property type="match status" value="1"/>
</dbReference>
<dbReference type="EMBL" id="WOGT01000002">
    <property type="protein sequence ID" value="MUN54657.1"/>
    <property type="molecule type" value="Genomic_DNA"/>
</dbReference>
<accession>A0A7K1LHI7</accession>